<feature type="signal peptide" evidence="2">
    <location>
        <begin position="1"/>
        <end position="29"/>
    </location>
</feature>
<feature type="region of interest" description="Disordered" evidence="1">
    <location>
        <begin position="53"/>
        <end position="105"/>
    </location>
</feature>
<sequence>MDSCPWLGSGSARAWTLVLGSGLARLVHGRLSLARLAHGVLEPSPWLGLLPVPPAGSASAREPVPALPPSPAAPSDLQAAQALGSAESISHLRASRSGSDGPRRG</sequence>
<evidence type="ECO:0000256" key="2">
    <source>
        <dbReference type="SAM" id="SignalP"/>
    </source>
</evidence>
<dbReference type="EMBL" id="JANPWB010000010">
    <property type="protein sequence ID" value="KAJ1133963.1"/>
    <property type="molecule type" value="Genomic_DNA"/>
</dbReference>
<reference evidence="3" key="1">
    <citation type="journal article" date="2022" name="bioRxiv">
        <title>Sequencing and chromosome-scale assembly of the giantPleurodeles waltlgenome.</title>
        <authorList>
            <person name="Brown T."/>
            <person name="Elewa A."/>
            <person name="Iarovenko S."/>
            <person name="Subramanian E."/>
            <person name="Araus A.J."/>
            <person name="Petzold A."/>
            <person name="Susuki M."/>
            <person name="Suzuki K.-i.T."/>
            <person name="Hayashi T."/>
            <person name="Toyoda A."/>
            <person name="Oliveira C."/>
            <person name="Osipova E."/>
            <person name="Leigh N.D."/>
            <person name="Simon A."/>
            <person name="Yun M.H."/>
        </authorList>
    </citation>
    <scope>NUCLEOTIDE SEQUENCE</scope>
    <source>
        <strain evidence="3">20211129_DDA</strain>
        <tissue evidence="3">Liver</tissue>
    </source>
</reference>
<accession>A0AAV7Q705</accession>
<proteinExistence type="predicted"/>
<comment type="caution">
    <text evidence="3">The sequence shown here is derived from an EMBL/GenBank/DDBJ whole genome shotgun (WGS) entry which is preliminary data.</text>
</comment>
<evidence type="ECO:0000256" key="1">
    <source>
        <dbReference type="SAM" id="MobiDB-lite"/>
    </source>
</evidence>
<keyword evidence="4" id="KW-1185">Reference proteome</keyword>
<keyword evidence="2" id="KW-0732">Signal</keyword>
<protein>
    <submittedName>
        <fullName evidence="3">Uncharacterized protein</fullName>
    </submittedName>
</protein>
<gene>
    <name evidence="3" type="ORF">NDU88_000433</name>
</gene>
<organism evidence="3 4">
    <name type="scientific">Pleurodeles waltl</name>
    <name type="common">Iberian ribbed newt</name>
    <dbReference type="NCBI Taxonomy" id="8319"/>
    <lineage>
        <taxon>Eukaryota</taxon>
        <taxon>Metazoa</taxon>
        <taxon>Chordata</taxon>
        <taxon>Craniata</taxon>
        <taxon>Vertebrata</taxon>
        <taxon>Euteleostomi</taxon>
        <taxon>Amphibia</taxon>
        <taxon>Batrachia</taxon>
        <taxon>Caudata</taxon>
        <taxon>Salamandroidea</taxon>
        <taxon>Salamandridae</taxon>
        <taxon>Pleurodelinae</taxon>
        <taxon>Pleurodeles</taxon>
    </lineage>
</organism>
<feature type="compositionally biased region" description="Low complexity" evidence="1">
    <location>
        <begin position="73"/>
        <end position="82"/>
    </location>
</feature>
<dbReference type="Proteomes" id="UP001066276">
    <property type="component" value="Chromosome 6"/>
</dbReference>
<feature type="chain" id="PRO_5043384019" evidence="2">
    <location>
        <begin position="30"/>
        <end position="105"/>
    </location>
</feature>
<name>A0AAV7Q705_PLEWA</name>
<evidence type="ECO:0000313" key="4">
    <source>
        <dbReference type="Proteomes" id="UP001066276"/>
    </source>
</evidence>
<evidence type="ECO:0000313" key="3">
    <source>
        <dbReference type="EMBL" id="KAJ1133963.1"/>
    </source>
</evidence>
<dbReference type="AlphaFoldDB" id="A0AAV7Q705"/>